<reference evidence="2" key="2">
    <citation type="journal article" date="2015" name="Data Brief">
        <title>Shoot transcriptome of the giant reed, Arundo donax.</title>
        <authorList>
            <person name="Barrero R.A."/>
            <person name="Guerrero F.D."/>
            <person name="Moolhuijzen P."/>
            <person name="Goolsby J.A."/>
            <person name="Tidwell J."/>
            <person name="Bellgard S.E."/>
            <person name="Bellgard M.I."/>
        </authorList>
    </citation>
    <scope>NUCLEOTIDE SEQUENCE</scope>
    <source>
        <tissue evidence="2">Shoot tissue taken approximately 20 cm above the soil surface</tissue>
    </source>
</reference>
<proteinExistence type="predicted"/>
<name>A0A0A8YBJ2_ARUDO</name>
<accession>A0A0A8YBJ2</accession>
<sequence>MAVKTVLEGASVVVAARPTPPLILSSSSSLSSPTRWLSWDKVLAAGALWLVAATTRPLPTAGRSRSSDPCCRGVPPRRRNGYSARSDPPPARLGRIRPTCSSLFSFAFFLDCV</sequence>
<evidence type="ECO:0000256" key="1">
    <source>
        <dbReference type="SAM" id="MobiDB-lite"/>
    </source>
</evidence>
<reference evidence="2" key="1">
    <citation type="submission" date="2014-09" db="EMBL/GenBank/DDBJ databases">
        <authorList>
            <person name="Magalhaes I.L.F."/>
            <person name="Oliveira U."/>
            <person name="Santos F.R."/>
            <person name="Vidigal T.H.D.A."/>
            <person name="Brescovit A.D."/>
            <person name="Santos A.J."/>
        </authorList>
    </citation>
    <scope>NUCLEOTIDE SEQUENCE</scope>
    <source>
        <tissue evidence="2">Shoot tissue taken approximately 20 cm above the soil surface</tissue>
    </source>
</reference>
<protein>
    <submittedName>
        <fullName evidence="2">Uncharacterized protein</fullName>
    </submittedName>
</protein>
<feature type="region of interest" description="Disordered" evidence="1">
    <location>
        <begin position="58"/>
        <end position="94"/>
    </location>
</feature>
<evidence type="ECO:0000313" key="2">
    <source>
        <dbReference type="EMBL" id="JAD23346.1"/>
    </source>
</evidence>
<organism evidence="2">
    <name type="scientific">Arundo donax</name>
    <name type="common">Giant reed</name>
    <name type="synonym">Donax arundinaceus</name>
    <dbReference type="NCBI Taxonomy" id="35708"/>
    <lineage>
        <taxon>Eukaryota</taxon>
        <taxon>Viridiplantae</taxon>
        <taxon>Streptophyta</taxon>
        <taxon>Embryophyta</taxon>
        <taxon>Tracheophyta</taxon>
        <taxon>Spermatophyta</taxon>
        <taxon>Magnoliopsida</taxon>
        <taxon>Liliopsida</taxon>
        <taxon>Poales</taxon>
        <taxon>Poaceae</taxon>
        <taxon>PACMAD clade</taxon>
        <taxon>Arundinoideae</taxon>
        <taxon>Arundineae</taxon>
        <taxon>Arundo</taxon>
    </lineage>
</organism>
<dbReference type="AlphaFoldDB" id="A0A0A8YBJ2"/>
<dbReference type="EMBL" id="GBRH01274549">
    <property type="protein sequence ID" value="JAD23346.1"/>
    <property type="molecule type" value="Transcribed_RNA"/>
</dbReference>